<sequence length="251" mass="26917">MKTLLEARDVDVRIGALRVLDRVNFRLEPGEIVTIVGPNGSGKSTFLRTLIGAHQPTSGTVTRADGLRIGYIPQKLQIDSTLPITVARFLNLPSRVGATKVREALAQAGVGDLAQRPMVGLSGGQFQRVLLARALLASPDVLVLDEATQGLDQTGSASFYRQIEEVRQTLGCAVLMVSHELHVVMAASDRVICLNGHVCCEGAPEHVASAPEYRALFGTGTQGALALYRHDHDHAHDEAGNCVHDHQEAHG</sequence>
<keyword evidence="12" id="KW-1185">Reference proteome</keyword>
<dbReference type="PANTHER" id="PTHR42734">
    <property type="entry name" value="METAL TRANSPORT SYSTEM ATP-BINDING PROTEIN TM_0124-RELATED"/>
    <property type="match status" value="1"/>
</dbReference>
<evidence type="ECO:0000256" key="3">
    <source>
        <dbReference type="ARBA" id="ARBA00022741"/>
    </source>
</evidence>
<dbReference type="SUPFAM" id="SSF52540">
    <property type="entry name" value="P-loop containing nucleoside triphosphate hydrolases"/>
    <property type="match status" value="1"/>
</dbReference>
<keyword evidence="9" id="KW-0472">Membrane</keyword>
<keyword evidence="6" id="KW-0864">Zinc transport</keyword>
<protein>
    <submittedName>
        <fullName evidence="11">Zinc import ATP-binding protein ZnuC</fullName>
        <ecNumber evidence="11">3.6.3.-</ecNumber>
    </submittedName>
</protein>
<dbReference type="EMBL" id="CVQV01000009">
    <property type="protein sequence ID" value="CRK75803.1"/>
    <property type="molecule type" value="Genomic_DNA"/>
</dbReference>
<name>A0A0U1NMT2_9RHOB</name>
<evidence type="ECO:0000256" key="9">
    <source>
        <dbReference type="ARBA" id="ARBA00023136"/>
    </source>
</evidence>
<dbReference type="InterPro" id="IPR017871">
    <property type="entry name" value="ABC_transporter-like_CS"/>
</dbReference>
<proteinExistence type="predicted"/>
<dbReference type="InterPro" id="IPR050153">
    <property type="entry name" value="Metal_Ion_Import_ABC"/>
</dbReference>
<keyword evidence="3" id="KW-0547">Nucleotide-binding</keyword>
<evidence type="ECO:0000256" key="5">
    <source>
        <dbReference type="ARBA" id="ARBA00022840"/>
    </source>
</evidence>
<evidence type="ECO:0000256" key="8">
    <source>
        <dbReference type="ARBA" id="ARBA00023065"/>
    </source>
</evidence>
<dbReference type="EC" id="3.6.3.-" evidence="11"/>
<evidence type="ECO:0000256" key="4">
    <source>
        <dbReference type="ARBA" id="ARBA00022833"/>
    </source>
</evidence>
<reference evidence="11 12" key="1">
    <citation type="submission" date="2015-04" db="EMBL/GenBank/DDBJ databases">
        <authorList>
            <person name="Syromyatnikov M.Y."/>
            <person name="Popov V.N."/>
        </authorList>
    </citation>
    <scope>NUCLEOTIDE SEQUENCE [LARGE SCALE GENOMIC DNA]</scope>
    <source>
        <strain evidence="11 12">CECT 5292</strain>
    </source>
</reference>
<dbReference type="GO" id="GO:0010043">
    <property type="term" value="P:response to zinc ion"/>
    <property type="evidence" value="ECO:0007669"/>
    <property type="project" value="TreeGrafter"/>
</dbReference>
<dbReference type="PANTHER" id="PTHR42734:SF9">
    <property type="entry name" value="ZINC IMPORT ATP-BINDING PROTEIN ZNUC"/>
    <property type="match status" value="1"/>
</dbReference>
<evidence type="ECO:0000256" key="7">
    <source>
        <dbReference type="ARBA" id="ARBA00022967"/>
    </source>
</evidence>
<feature type="domain" description="ABC transporter" evidence="10">
    <location>
        <begin position="5"/>
        <end position="220"/>
    </location>
</feature>
<dbReference type="Gene3D" id="3.40.50.300">
    <property type="entry name" value="P-loop containing nucleotide triphosphate hydrolases"/>
    <property type="match status" value="1"/>
</dbReference>
<evidence type="ECO:0000313" key="11">
    <source>
        <dbReference type="EMBL" id="CRK75803.1"/>
    </source>
</evidence>
<dbReference type="RefSeq" id="WP_048599221.1">
    <property type="nucleotide sequence ID" value="NZ_CBFHGK010000004.1"/>
</dbReference>
<dbReference type="InterPro" id="IPR003439">
    <property type="entry name" value="ABC_transporter-like_ATP-bd"/>
</dbReference>
<dbReference type="InterPro" id="IPR027417">
    <property type="entry name" value="P-loop_NTPase"/>
</dbReference>
<keyword evidence="4" id="KW-0862">Zinc</keyword>
<evidence type="ECO:0000256" key="2">
    <source>
        <dbReference type="ARBA" id="ARBA00022475"/>
    </source>
</evidence>
<evidence type="ECO:0000313" key="12">
    <source>
        <dbReference type="Proteomes" id="UP000048949"/>
    </source>
</evidence>
<dbReference type="GO" id="GO:0006829">
    <property type="term" value="P:zinc ion transport"/>
    <property type="evidence" value="ECO:0007669"/>
    <property type="project" value="UniProtKB-KW"/>
</dbReference>
<keyword evidence="11" id="KW-0378">Hydrolase</keyword>
<evidence type="ECO:0000259" key="10">
    <source>
        <dbReference type="PROSITE" id="PS50893"/>
    </source>
</evidence>
<dbReference type="Proteomes" id="UP000048949">
    <property type="component" value="Unassembled WGS sequence"/>
</dbReference>
<organism evidence="11 12">
    <name type="scientific">Nereida ignava</name>
    <dbReference type="NCBI Taxonomy" id="282199"/>
    <lineage>
        <taxon>Bacteria</taxon>
        <taxon>Pseudomonadati</taxon>
        <taxon>Pseudomonadota</taxon>
        <taxon>Alphaproteobacteria</taxon>
        <taxon>Rhodobacterales</taxon>
        <taxon>Roseobacteraceae</taxon>
        <taxon>Nereida</taxon>
    </lineage>
</organism>
<keyword evidence="8" id="KW-0406">Ion transport</keyword>
<dbReference type="PROSITE" id="PS50893">
    <property type="entry name" value="ABC_TRANSPORTER_2"/>
    <property type="match status" value="1"/>
</dbReference>
<dbReference type="OrthoDB" id="9780942at2"/>
<dbReference type="STRING" id="282199.GCA_001049735_01856"/>
<keyword evidence="2" id="KW-1003">Cell membrane</keyword>
<dbReference type="Pfam" id="PF00005">
    <property type="entry name" value="ABC_tran"/>
    <property type="match status" value="1"/>
</dbReference>
<dbReference type="PROSITE" id="PS00211">
    <property type="entry name" value="ABC_TRANSPORTER_1"/>
    <property type="match status" value="1"/>
</dbReference>
<evidence type="ECO:0000256" key="1">
    <source>
        <dbReference type="ARBA" id="ARBA00022448"/>
    </source>
</evidence>
<keyword evidence="5 11" id="KW-0067">ATP-binding</keyword>
<dbReference type="AlphaFoldDB" id="A0A0U1NMT2"/>
<dbReference type="GO" id="GO:0005524">
    <property type="term" value="F:ATP binding"/>
    <property type="evidence" value="ECO:0007669"/>
    <property type="project" value="UniProtKB-KW"/>
</dbReference>
<evidence type="ECO:0000256" key="6">
    <source>
        <dbReference type="ARBA" id="ARBA00022906"/>
    </source>
</evidence>
<dbReference type="InterPro" id="IPR003593">
    <property type="entry name" value="AAA+_ATPase"/>
</dbReference>
<gene>
    <name evidence="11" type="primary">znuC</name>
    <name evidence="11" type="ORF">NIG5292_01857</name>
</gene>
<dbReference type="GO" id="GO:0016887">
    <property type="term" value="F:ATP hydrolysis activity"/>
    <property type="evidence" value="ECO:0007669"/>
    <property type="project" value="InterPro"/>
</dbReference>
<keyword evidence="7" id="KW-1278">Translocase</keyword>
<dbReference type="SMART" id="SM00382">
    <property type="entry name" value="AAA"/>
    <property type="match status" value="1"/>
</dbReference>
<keyword evidence="1" id="KW-0813">Transport</keyword>
<accession>A0A0U1NMT2</accession>